<protein>
    <submittedName>
        <fullName evidence="1">Uncharacterized protein</fullName>
    </submittedName>
</protein>
<sequence>MITPTYEDPNPEMLKEWAMHNAQTSAGMMTILIKYAKIDRGKIIENIEIVTTKIDSCEDKKLVESLSKAMDDRLRKLEKDIIHKKARKFNRDKIDYETGQIDIFAKKFDHWRKQKLSEINTTDLNQTTCGTNTEVSESSDMDGDESTRMKLHTTLQEEFDFLRTDPKSSHRPW</sequence>
<gene>
    <name evidence="1" type="ORF">NDU88_003074</name>
</gene>
<accession>A0AAV7WNC2</accession>
<evidence type="ECO:0000313" key="1">
    <source>
        <dbReference type="EMBL" id="KAJ1215465.1"/>
    </source>
</evidence>
<dbReference type="Proteomes" id="UP001066276">
    <property type="component" value="Chromosome 1_1"/>
</dbReference>
<comment type="caution">
    <text evidence="1">The sequence shown here is derived from an EMBL/GenBank/DDBJ whole genome shotgun (WGS) entry which is preliminary data.</text>
</comment>
<dbReference type="EMBL" id="JANPWB010000001">
    <property type="protein sequence ID" value="KAJ1215465.1"/>
    <property type="molecule type" value="Genomic_DNA"/>
</dbReference>
<keyword evidence="2" id="KW-1185">Reference proteome</keyword>
<organism evidence="1 2">
    <name type="scientific">Pleurodeles waltl</name>
    <name type="common">Iberian ribbed newt</name>
    <dbReference type="NCBI Taxonomy" id="8319"/>
    <lineage>
        <taxon>Eukaryota</taxon>
        <taxon>Metazoa</taxon>
        <taxon>Chordata</taxon>
        <taxon>Craniata</taxon>
        <taxon>Vertebrata</taxon>
        <taxon>Euteleostomi</taxon>
        <taxon>Amphibia</taxon>
        <taxon>Batrachia</taxon>
        <taxon>Caudata</taxon>
        <taxon>Salamandroidea</taxon>
        <taxon>Salamandridae</taxon>
        <taxon>Pleurodelinae</taxon>
        <taxon>Pleurodeles</taxon>
    </lineage>
</organism>
<dbReference type="AlphaFoldDB" id="A0AAV7WNC2"/>
<evidence type="ECO:0000313" key="2">
    <source>
        <dbReference type="Proteomes" id="UP001066276"/>
    </source>
</evidence>
<name>A0AAV7WNC2_PLEWA</name>
<reference evidence="1" key="1">
    <citation type="journal article" date="2022" name="bioRxiv">
        <title>Sequencing and chromosome-scale assembly of the giantPleurodeles waltlgenome.</title>
        <authorList>
            <person name="Brown T."/>
            <person name="Elewa A."/>
            <person name="Iarovenko S."/>
            <person name="Subramanian E."/>
            <person name="Araus A.J."/>
            <person name="Petzold A."/>
            <person name="Susuki M."/>
            <person name="Suzuki K.-i.T."/>
            <person name="Hayashi T."/>
            <person name="Toyoda A."/>
            <person name="Oliveira C."/>
            <person name="Osipova E."/>
            <person name="Leigh N.D."/>
            <person name="Simon A."/>
            <person name="Yun M.H."/>
        </authorList>
    </citation>
    <scope>NUCLEOTIDE SEQUENCE</scope>
    <source>
        <strain evidence="1">20211129_DDA</strain>
        <tissue evidence="1">Liver</tissue>
    </source>
</reference>
<proteinExistence type="predicted"/>